<feature type="compositionally biased region" description="Low complexity" evidence="2">
    <location>
        <begin position="537"/>
        <end position="555"/>
    </location>
</feature>
<feature type="compositionally biased region" description="Acidic residues" evidence="2">
    <location>
        <begin position="1322"/>
        <end position="1342"/>
    </location>
</feature>
<evidence type="ECO:0000256" key="2">
    <source>
        <dbReference type="SAM" id="MobiDB-lite"/>
    </source>
</evidence>
<dbReference type="InterPro" id="IPR032675">
    <property type="entry name" value="LRR_dom_sf"/>
</dbReference>
<feature type="region of interest" description="Disordered" evidence="2">
    <location>
        <begin position="2281"/>
        <end position="2399"/>
    </location>
</feature>
<feature type="compositionally biased region" description="Low complexity" evidence="2">
    <location>
        <begin position="709"/>
        <end position="739"/>
    </location>
</feature>
<accession>A0A2C6L9L2</accession>
<feature type="region of interest" description="Disordered" evidence="2">
    <location>
        <begin position="1269"/>
        <end position="1346"/>
    </location>
</feature>
<feature type="region of interest" description="Disordered" evidence="2">
    <location>
        <begin position="316"/>
        <end position="411"/>
    </location>
</feature>
<dbReference type="RefSeq" id="XP_067926142.1">
    <property type="nucleotide sequence ID" value="XM_068061856.1"/>
</dbReference>
<feature type="region of interest" description="Disordered" evidence="2">
    <location>
        <begin position="596"/>
        <end position="680"/>
    </location>
</feature>
<gene>
    <name evidence="3" type="ORF">CSUI_001651</name>
</gene>
<dbReference type="Gene3D" id="3.80.10.10">
    <property type="entry name" value="Ribonuclease Inhibitor"/>
    <property type="match status" value="2"/>
</dbReference>
<dbReference type="OrthoDB" id="120976at2759"/>
<dbReference type="GeneID" id="94425067"/>
<feature type="compositionally biased region" description="Low complexity" evidence="2">
    <location>
        <begin position="1306"/>
        <end position="1321"/>
    </location>
</feature>
<feature type="compositionally biased region" description="Low complexity" evidence="2">
    <location>
        <begin position="2285"/>
        <end position="2304"/>
    </location>
</feature>
<sequence length="2399" mass="263243">MAPHLGRTDKREMENHFLTYGHLFDEAAVPGPTVEDSDDPDDAIAEGTAERWGETAPPRERQRPPVSGSGRWLSVPHTDSRRFDRLRDLSLKDEEDEVQVIPRLKVELKRPVKRVAPSQLTEPEAWHPVAPSLIWERELTNAASCSAVNNFAFQRIQAVPPSDARILSGATEQLSVPFAPLVATSEKYSFNASSASLPLTGLWRDDVGQSNAGLSESGSASSTPPPRTAPQVAPGVSSASAGQEALLHSQAAHICPRAAAMLVSDLQVESSAAAAASDLQEKAIYDAQKVLSVDESVENLFLLALQPGMAPGVVKRAEEDQEQQKKEGAAHARARAAAAASLWGARRVKETERGSASEGQNQTEGDRSQHVMGAEGEAALQRQDPHRRMVFDASSGGRDRQTLLGSEVGPRRQPFTDAVVDERLRKKEESAAENLITRLELKVGERDEGTDQGWSDLLDIKERKLRAAGLLATVLQGHKYVQQEDAMGYDLDGRIVVTRALRLMTNLERDQERDMKMLDREKRRREERRRAAEKELLAASSASASTASTLPTARSFDPGTARSSVSGQDLFRPVQKALVISKGRLAGVSSPVRVSVLSRGPPKDSASNSGAANVNGQEHNSTQGKAPTRGRVSFQDAPLHGALRPSFVKRRLSKQRTGGTARGEHWHGKEDEQDQHLPSYKVEGDAEWRRTASRKVSFQSTTLHGAIVPSSAPPSASGGASQELARRPSLSRRSSAISRKTSAFSGRSEEYDLEEAAELPLLLPSRTKERSVALSSWNALQQIRQTDFPSGCTRPPIQEKIGRVVVPHLPPGDSASFMGDETEEDVSRRWAHFSAQTEQHGEDPEVLATAAGAPLDLVVDTPVYAGPPYEIFEEYEEKAELNISIRRRADAEGSSLICVPSTGGEKQMTSGQRKWRQRGAEERALLPFPGRFVPVTRFPHDDRCRAPLLEGPRENVSSGVSRLANCSEDLTTVPSSMGILNMLGEQDRIGKPVVEAAVGPALLGAHLQGPEAVAALKEVECAVDGGFAFLSQAGATARDGEGLNECRPGTSLWQQHTYGRRRRLLDAERTTSEMGKPEHAWLLSSRIFLPVDMLEKDMEFRKAQKTLEDRYAYPEGQFSPGYYVKEEDIETRRRDVLKNREEAISVFDIQERQKQAELAKSREEASRAAQEKRELEERLKTEAEKTQQAFNKHKEERKRALIAERAAARHGPDMDTETYAYSRGAGPSKLEALPPPDLKERYRAIKKKNAENPRLDTILKLIAVKTGKTKSKVKVPGRHHAKSKEDAEKREEQERRKRKQRILKMLAAQQGGAKAAGLLAQMEEEEESEEEERPDNEEEEFDSVTTEYTYPTVTVSSYESVDTPFPQYSFDYARYVPPPNIFPDIQKARLNYSGIVFVSEDFRNIKNPLSSAQPTQRKPQGGFFHERMFVEVRGLNLLFYTDGMATTGQGSEFSALGVLGLGQGKKSPCDFRMPTGNEKWALVFGVNVTHNTRVSLTTVQPLPSSNPDVVYNAVLLEGQTLQGFHGARAPSPGGLQADERDKNPAEQRISKEEAVALLLNADTEEETMQWYRLLKRRLALLKYAASLAEASGGDQQPALSVAEYCLSGVNATVLSLKGVPFSRSAEEVLFTELKEEKKIHLLDMSCRSLVDSEIAELAKILNIVVDRLDLSFNALEAIDSLPICRLVNKVRAANVQLNDNPLGEQSGGGVLLFDLLVESRASRIEMNRTRFGAEASRAFRQKLTDLERPKDAPKFVCLSGNELSADDLANLLLFQKNKLPKLRAIDVSFNRALTVEEIDDALKTGFGKIDSSVLVYDPAQPLHSTLKAPVAGGAEGVKKLPVTLSGRLFAHGWTADDDHTISKAGGKPDTRTSEPTSKQQLPLVYFELRGPAIVWSKFLIRDPMQLVQERHGTKMSSEFLLSSPWDESEPMRGLILHRVKVDFDAQPKLLHVEGFEFSSCKGELPLLGEKVKGDLKLSSYTLQGFSDAVTVEWARVLHARLAGLFYVRTESRQQLPLSPSALRFFEAGMGTILDFGGCRVSPDALKATFFFLCKYTWLKSLIFCNMGFASAHLKALSSEALRLYDLDLVDLSFNNLSGSHDSEPLVGACSFRSCGRLVLDRNPIGDSSVFSSVLTKVGCGHHVKTFSANGCFLGDKFAEAAAMQLAESAPFGSKCTLETLELQQNSIGEEPLRDLINAVVKNVPSIQKVKAYGNVSAISGVTETTVLDLHSSFADKPAREIRTEGPKRERIKKYQTHGMDEAERAALEALLSLAVGEKRAPSKKSLASLRQDSSASDASDSPAAGRYGLDVTGPSRRQRSQVGGHDSPMHATSGKSLADTISFDSQAMAQEGATGKEPHNLPNASPEEMAPVPEEEGNEPAAQAGEIIVPPEKLDDADA</sequence>
<proteinExistence type="predicted"/>
<feature type="region of interest" description="Disordered" evidence="2">
    <location>
        <begin position="514"/>
        <end position="567"/>
    </location>
</feature>
<feature type="compositionally biased region" description="Basic and acidic residues" evidence="2">
    <location>
        <begin position="316"/>
        <end position="330"/>
    </location>
</feature>
<feature type="coiled-coil region" evidence="1">
    <location>
        <begin position="1151"/>
        <end position="1196"/>
    </location>
</feature>
<feature type="region of interest" description="Disordered" evidence="2">
    <location>
        <begin position="1207"/>
        <end position="1235"/>
    </location>
</feature>
<feature type="compositionally biased region" description="Basic and acidic residues" evidence="2">
    <location>
        <begin position="1537"/>
        <end position="1547"/>
    </location>
</feature>
<feature type="compositionally biased region" description="Acidic residues" evidence="2">
    <location>
        <begin position="35"/>
        <end position="44"/>
    </location>
</feature>
<feature type="compositionally biased region" description="Basic and acidic residues" evidence="2">
    <location>
        <begin position="1283"/>
        <end position="1295"/>
    </location>
</feature>
<dbReference type="EMBL" id="MIGC01000671">
    <property type="protein sequence ID" value="PHJ24469.1"/>
    <property type="molecule type" value="Genomic_DNA"/>
</dbReference>
<comment type="caution">
    <text evidence="3">The sequence shown here is derived from an EMBL/GenBank/DDBJ whole genome shotgun (WGS) entry which is preliminary data.</text>
</comment>
<evidence type="ECO:0000256" key="1">
    <source>
        <dbReference type="SAM" id="Coils"/>
    </source>
</evidence>
<feature type="region of interest" description="Disordered" evidence="2">
    <location>
        <begin position="705"/>
        <end position="750"/>
    </location>
</feature>
<feature type="compositionally biased region" description="Polar residues" evidence="2">
    <location>
        <begin position="605"/>
        <end position="625"/>
    </location>
</feature>
<dbReference type="SUPFAM" id="SSF52047">
    <property type="entry name" value="RNI-like"/>
    <property type="match status" value="2"/>
</dbReference>
<dbReference type="VEuPathDB" id="ToxoDB:CSUI_001651"/>
<feature type="compositionally biased region" description="Low complexity" evidence="2">
    <location>
        <begin position="335"/>
        <end position="345"/>
    </location>
</feature>
<feature type="region of interest" description="Disordered" evidence="2">
    <location>
        <begin position="1527"/>
        <end position="1547"/>
    </location>
</feature>
<feature type="region of interest" description="Disordered" evidence="2">
    <location>
        <begin position="208"/>
        <end position="240"/>
    </location>
</feature>
<evidence type="ECO:0000313" key="4">
    <source>
        <dbReference type="Proteomes" id="UP000221165"/>
    </source>
</evidence>
<name>A0A2C6L9L2_9APIC</name>
<evidence type="ECO:0000313" key="3">
    <source>
        <dbReference type="EMBL" id="PHJ24469.1"/>
    </source>
</evidence>
<feature type="compositionally biased region" description="Basic residues" evidence="2">
    <location>
        <begin position="1269"/>
        <end position="1282"/>
    </location>
</feature>
<organism evidence="3 4">
    <name type="scientific">Cystoisospora suis</name>
    <dbReference type="NCBI Taxonomy" id="483139"/>
    <lineage>
        <taxon>Eukaryota</taxon>
        <taxon>Sar</taxon>
        <taxon>Alveolata</taxon>
        <taxon>Apicomplexa</taxon>
        <taxon>Conoidasida</taxon>
        <taxon>Coccidia</taxon>
        <taxon>Eucoccidiorida</taxon>
        <taxon>Eimeriorina</taxon>
        <taxon>Sarcocystidae</taxon>
        <taxon>Cystoisospora</taxon>
    </lineage>
</organism>
<protein>
    <submittedName>
        <fullName evidence="3">Uncharacterized protein</fullName>
    </submittedName>
</protein>
<feature type="compositionally biased region" description="Basic and acidic residues" evidence="2">
    <location>
        <begin position="48"/>
        <end position="63"/>
    </location>
</feature>
<keyword evidence="4" id="KW-1185">Reference proteome</keyword>
<keyword evidence="1" id="KW-0175">Coiled coil</keyword>
<dbReference type="Proteomes" id="UP000221165">
    <property type="component" value="Unassembled WGS sequence"/>
</dbReference>
<feature type="region of interest" description="Disordered" evidence="2">
    <location>
        <begin position="28"/>
        <end position="75"/>
    </location>
</feature>
<reference evidence="3 4" key="1">
    <citation type="journal article" date="2017" name="Int. J. Parasitol.">
        <title>The genome of the protozoan parasite Cystoisospora suis and a reverse vaccinology approach to identify vaccine candidates.</title>
        <authorList>
            <person name="Palmieri N."/>
            <person name="Shrestha A."/>
            <person name="Ruttkowski B."/>
            <person name="Beck T."/>
            <person name="Vogl C."/>
            <person name="Tomley F."/>
            <person name="Blake D.P."/>
            <person name="Joachim A."/>
        </authorList>
    </citation>
    <scope>NUCLEOTIDE SEQUENCE [LARGE SCALE GENOMIC DNA]</scope>
    <source>
        <strain evidence="3 4">Wien I</strain>
    </source>
</reference>